<dbReference type="EMBL" id="JAOEGN010000003">
    <property type="protein sequence ID" value="MCU0104458.1"/>
    <property type="molecule type" value="Genomic_DNA"/>
</dbReference>
<proteinExistence type="predicted"/>
<keyword evidence="3" id="KW-1185">Reference proteome</keyword>
<dbReference type="InterPro" id="IPR008254">
    <property type="entry name" value="Flavodoxin/NO_synth"/>
</dbReference>
<reference evidence="3" key="1">
    <citation type="submission" date="2023-07" db="EMBL/GenBank/DDBJ databases">
        <title>Novel Mycoplasma species identified in domestic and wild animals.</title>
        <authorList>
            <person name="Volokhov D.V."/>
            <person name="Furtak V.A."/>
            <person name="Zagorodnyaya T.A."/>
        </authorList>
    </citation>
    <scope>NUCLEOTIDE SEQUENCE [LARGE SCALE GENOMIC DNA]</scope>
    <source>
        <strain evidence="3">92-19</strain>
    </source>
</reference>
<organism evidence="2 3">
    <name type="scientific">Paracholeplasma vituli</name>
    <dbReference type="NCBI Taxonomy" id="69473"/>
    <lineage>
        <taxon>Bacteria</taxon>
        <taxon>Bacillati</taxon>
        <taxon>Mycoplasmatota</taxon>
        <taxon>Mollicutes</taxon>
        <taxon>Acholeplasmatales</taxon>
        <taxon>Acholeplasmataceae</taxon>
        <taxon>Paracholeplasma</taxon>
    </lineage>
</organism>
<evidence type="ECO:0000313" key="3">
    <source>
        <dbReference type="Proteomes" id="UP001209076"/>
    </source>
</evidence>
<dbReference type="PROSITE" id="PS50902">
    <property type="entry name" value="FLAVODOXIN_LIKE"/>
    <property type="match status" value="1"/>
</dbReference>
<dbReference type="Proteomes" id="UP001209076">
    <property type="component" value="Unassembled WGS sequence"/>
</dbReference>
<evidence type="ECO:0000313" key="2">
    <source>
        <dbReference type="EMBL" id="MCU0104458.1"/>
    </source>
</evidence>
<dbReference type="RefSeq" id="WP_262095694.1">
    <property type="nucleotide sequence ID" value="NZ_JAOEGN010000003.1"/>
</dbReference>
<sequence length="153" mass="17113">MKVALVIHSYTGHTMSVADKIGAALVKKGHEVALFSLKAKNENPKQIKGVELESIPKMDGFDHVIFGAPTRGMDLSIVMQLFLTTLKKGHQSASFYVTHYFPFAWMGGTQSVKTFMKLSKDKLEVDKTGIVNWTSKKRDKAIQCLVYQFSDLD</sequence>
<evidence type="ECO:0000259" key="1">
    <source>
        <dbReference type="PROSITE" id="PS50902"/>
    </source>
</evidence>
<dbReference type="Gene3D" id="3.40.50.360">
    <property type="match status" value="1"/>
</dbReference>
<dbReference type="InterPro" id="IPR029039">
    <property type="entry name" value="Flavoprotein-like_sf"/>
</dbReference>
<name>A0ABT2PU26_9MOLU</name>
<dbReference type="SUPFAM" id="SSF52218">
    <property type="entry name" value="Flavoproteins"/>
    <property type="match status" value="1"/>
</dbReference>
<feature type="domain" description="Flavodoxin-like" evidence="1">
    <location>
        <begin position="3"/>
        <end position="153"/>
    </location>
</feature>
<protein>
    <recommendedName>
        <fullName evidence="1">Flavodoxin-like domain-containing protein</fullName>
    </recommendedName>
</protein>
<comment type="caution">
    <text evidence="2">The sequence shown here is derived from an EMBL/GenBank/DDBJ whole genome shotgun (WGS) entry which is preliminary data.</text>
</comment>
<accession>A0ABT2PU26</accession>
<gene>
    <name evidence="2" type="ORF">N7603_02155</name>
</gene>